<evidence type="ECO:0000313" key="2">
    <source>
        <dbReference type="EMBL" id="MFC6865547.1"/>
    </source>
</evidence>
<gene>
    <name evidence="2" type="ORF">ACFQGD_00135</name>
</gene>
<feature type="compositionally biased region" description="Low complexity" evidence="1">
    <location>
        <begin position="190"/>
        <end position="203"/>
    </location>
</feature>
<evidence type="ECO:0000256" key="1">
    <source>
        <dbReference type="SAM" id="MobiDB-lite"/>
    </source>
</evidence>
<feature type="compositionally biased region" description="Low complexity" evidence="1">
    <location>
        <begin position="293"/>
        <end position="310"/>
    </location>
</feature>
<evidence type="ECO:0008006" key="4">
    <source>
        <dbReference type="Google" id="ProtNLM"/>
    </source>
</evidence>
<proteinExistence type="predicted"/>
<keyword evidence="3" id="KW-1185">Reference proteome</keyword>
<feature type="region of interest" description="Disordered" evidence="1">
    <location>
        <begin position="89"/>
        <end position="109"/>
    </location>
</feature>
<dbReference type="Proteomes" id="UP001596337">
    <property type="component" value="Unassembled WGS sequence"/>
</dbReference>
<evidence type="ECO:0000313" key="3">
    <source>
        <dbReference type="Proteomes" id="UP001596337"/>
    </source>
</evidence>
<dbReference type="RefSeq" id="WP_345391851.1">
    <property type="nucleotide sequence ID" value="NZ_BAABLA010000007.1"/>
</dbReference>
<dbReference type="EMBL" id="JBHSXX010000001">
    <property type="protein sequence ID" value="MFC6865547.1"/>
    <property type="molecule type" value="Genomic_DNA"/>
</dbReference>
<name>A0ABW2BTN6_9PSEU</name>
<feature type="region of interest" description="Disordered" evidence="1">
    <location>
        <begin position="332"/>
        <end position="368"/>
    </location>
</feature>
<protein>
    <recommendedName>
        <fullName evidence="4">PPE family protein</fullName>
    </recommendedName>
</protein>
<feature type="region of interest" description="Disordered" evidence="1">
    <location>
        <begin position="160"/>
        <end position="203"/>
    </location>
</feature>
<sequence length="444" mass="44518">MLPYCISGYEIYRRVNPRADFEHALGNGAQAFGDLHKSHYEVDTELSRIVKSLGDAWKGEAAEAAKAEMMELQKVSATVAKANMEPAQYSYDDESSSHASLRNGLHPVDAEPEEAGWYGVLPGFDSQEDKNAQWQADNQHNINEYDKFYSRSQQNQRLMNEPFPEIKIGDDVNSGDKGRTGGVAGGGGATSPSSSGSGSAPTAASGYGGGAYGGGSYSTSAPQVQSPAGAGGYYGGTSPAGSGGSVTGPSATGPSTGLPPGAERLPDGSIRYPDGTIRYPDGTVRTPDGRLIRPGSTTTSGLGTGRPRSGADGGYGPGGAAGPGLAGGAVAGGGAAAGSASGMAGQPLGGGKAAGAMPSQGAAPGGMAAKGGAGFGPGRGGMGGMMGGAGAGRGQGGDDDGEHQDKYYIKQEMDPGLHVEYDEHGEKLVDESTGFTVVPPVIGE</sequence>
<accession>A0ABW2BTN6</accession>
<feature type="region of interest" description="Disordered" evidence="1">
    <location>
        <begin position="240"/>
        <end position="317"/>
    </location>
</feature>
<feature type="compositionally biased region" description="Basic and acidic residues" evidence="1">
    <location>
        <begin position="167"/>
        <end position="179"/>
    </location>
</feature>
<feature type="compositionally biased region" description="Gly residues" evidence="1">
    <location>
        <begin position="180"/>
        <end position="189"/>
    </location>
</feature>
<reference evidence="3" key="1">
    <citation type="journal article" date="2019" name="Int. J. Syst. Evol. Microbiol.">
        <title>The Global Catalogue of Microorganisms (GCM) 10K type strain sequencing project: providing services to taxonomists for standard genome sequencing and annotation.</title>
        <authorList>
            <consortium name="The Broad Institute Genomics Platform"/>
            <consortium name="The Broad Institute Genome Sequencing Center for Infectious Disease"/>
            <person name="Wu L."/>
            <person name="Ma J."/>
        </authorList>
    </citation>
    <scope>NUCLEOTIDE SEQUENCE [LARGE SCALE GENOMIC DNA]</scope>
    <source>
        <strain evidence="3">KCTC 32255</strain>
    </source>
</reference>
<feature type="region of interest" description="Disordered" evidence="1">
    <location>
        <begin position="384"/>
        <end position="410"/>
    </location>
</feature>
<comment type="caution">
    <text evidence="2">The sequence shown here is derived from an EMBL/GenBank/DDBJ whole genome shotgun (WGS) entry which is preliminary data.</text>
</comment>
<feature type="compositionally biased region" description="Gly residues" evidence="1">
    <location>
        <begin position="384"/>
        <end position="395"/>
    </location>
</feature>
<organism evidence="2 3">
    <name type="scientific">Haloechinothrix salitolerans</name>
    <dbReference type="NCBI Taxonomy" id="926830"/>
    <lineage>
        <taxon>Bacteria</taxon>
        <taxon>Bacillati</taxon>
        <taxon>Actinomycetota</taxon>
        <taxon>Actinomycetes</taxon>
        <taxon>Pseudonocardiales</taxon>
        <taxon>Pseudonocardiaceae</taxon>
        <taxon>Haloechinothrix</taxon>
    </lineage>
</organism>